<feature type="domain" description="WW" evidence="2">
    <location>
        <begin position="90"/>
        <end position="124"/>
    </location>
</feature>
<organism evidence="3 4">
    <name type="scientific">Apiospora phragmitis</name>
    <dbReference type="NCBI Taxonomy" id="2905665"/>
    <lineage>
        <taxon>Eukaryota</taxon>
        <taxon>Fungi</taxon>
        <taxon>Dikarya</taxon>
        <taxon>Ascomycota</taxon>
        <taxon>Pezizomycotina</taxon>
        <taxon>Sordariomycetes</taxon>
        <taxon>Xylariomycetidae</taxon>
        <taxon>Amphisphaeriales</taxon>
        <taxon>Apiosporaceae</taxon>
        <taxon>Apiospora</taxon>
    </lineage>
</organism>
<comment type="caution">
    <text evidence="3">The sequence shown here is derived from an EMBL/GenBank/DDBJ whole genome shotgun (WGS) entry which is preliminary data.</text>
</comment>
<gene>
    <name evidence="3" type="ORF">PG994_003828</name>
</gene>
<feature type="compositionally biased region" description="Basic and acidic residues" evidence="1">
    <location>
        <begin position="242"/>
        <end position="264"/>
    </location>
</feature>
<dbReference type="SUPFAM" id="SSF51045">
    <property type="entry name" value="WW domain"/>
    <property type="match status" value="1"/>
</dbReference>
<feature type="compositionally biased region" description="Basic and acidic residues" evidence="1">
    <location>
        <begin position="215"/>
        <end position="225"/>
    </location>
</feature>
<dbReference type="EMBL" id="JAQQWL010000004">
    <property type="protein sequence ID" value="KAK8076556.1"/>
    <property type="molecule type" value="Genomic_DNA"/>
</dbReference>
<dbReference type="SMART" id="SM00456">
    <property type="entry name" value="WW"/>
    <property type="match status" value="1"/>
</dbReference>
<dbReference type="PROSITE" id="PS01159">
    <property type="entry name" value="WW_DOMAIN_1"/>
    <property type="match status" value="1"/>
</dbReference>
<dbReference type="PROSITE" id="PS50020">
    <property type="entry name" value="WW_DOMAIN_2"/>
    <property type="match status" value="1"/>
</dbReference>
<proteinExistence type="predicted"/>
<sequence length="304" mass="32913">MTSATNSPMPDEATPSTSEAQPRQASDTNVEPQPTEVEKTNPSEPNSPPASPAESQESRESGEASPVDPSTREVSQSDSAPPLPSEPVPESEDDGWDYHWDATHQAYFFYNRITNESTWENPRTRTGGASAPAAAASAPAAPTAPGVPELPKNEKPPAGGYNPAIHGDYDPNAWYAQPSEAPEAGQAPIPSTEAAYAAIGSFNRFTGRWQADDQNPDRHNDESKSRRQMNSFFDVDAAANSHDGRSLKAERSGKKPSKTELKQFKEKRRARKEEEAESVALGLSQLRVSRRSGLVSESPRTKSI</sequence>
<keyword evidence="4" id="KW-1185">Reference proteome</keyword>
<dbReference type="InterPro" id="IPR001202">
    <property type="entry name" value="WW_dom"/>
</dbReference>
<evidence type="ECO:0000313" key="4">
    <source>
        <dbReference type="Proteomes" id="UP001480595"/>
    </source>
</evidence>
<accession>A0ABR1VZ77</accession>
<name>A0ABR1VZ77_9PEZI</name>
<dbReference type="CDD" id="cd00201">
    <property type="entry name" value="WW"/>
    <property type="match status" value="1"/>
</dbReference>
<dbReference type="Pfam" id="PF00397">
    <property type="entry name" value="WW"/>
    <property type="match status" value="1"/>
</dbReference>
<reference evidence="3 4" key="1">
    <citation type="submission" date="2023-01" db="EMBL/GenBank/DDBJ databases">
        <title>Analysis of 21 Apiospora genomes using comparative genomics revels a genus with tremendous synthesis potential of carbohydrate active enzymes and secondary metabolites.</title>
        <authorList>
            <person name="Sorensen T."/>
        </authorList>
    </citation>
    <scope>NUCLEOTIDE SEQUENCE [LARGE SCALE GENOMIC DNA]</scope>
    <source>
        <strain evidence="3 4">CBS 135458</strain>
    </source>
</reference>
<feature type="compositionally biased region" description="Low complexity" evidence="1">
    <location>
        <begin position="126"/>
        <end position="144"/>
    </location>
</feature>
<feature type="compositionally biased region" description="Polar residues" evidence="1">
    <location>
        <begin position="1"/>
        <end position="32"/>
    </location>
</feature>
<evidence type="ECO:0000259" key="2">
    <source>
        <dbReference type="PROSITE" id="PS50020"/>
    </source>
</evidence>
<evidence type="ECO:0000313" key="3">
    <source>
        <dbReference type="EMBL" id="KAK8076556.1"/>
    </source>
</evidence>
<feature type="region of interest" description="Disordered" evidence="1">
    <location>
        <begin position="207"/>
        <end position="283"/>
    </location>
</feature>
<protein>
    <recommendedName>
        <fullName evidence="2">WW domain-containing protein</fullName>
    </recommendedName>
</protein>
<dbReference type="GeneID" id="92088300"/>
<dbReference type="Gene3D" id="2.20.70.10">
    <property type="match status" value="1"/>
</dbReference>
<dbReference type="Proteomes" id="UP001480595">
    <property type="component" value="Unassembled WGS sequence"/>
</dbReference>
<dbReference type="InterPro" id="IPR036020">
    <property type="entry name" value="WW_dom_sf"/>
</dbReference>
<dbReference type="RefSeq" id="XP_066719515.1">
    <property type="nucleotide sequence ID" value="XM_066855237.1"/>
</dbReference>
<evidence type="ECO:0000256" key="1">
    <source>
        <dbReference type="SAM" id="MobiDB-lite"/>
    </source>
</evidence>
<feature type="region of interest" description="Disordered" evidence="1">
    <location>
        <begin position="1"/>
        <end position="97"/>
    </location>
</feature>
<feature type="region of interest" description="Disordered" evidence="1">
    <location>
        <begin position="116"/>
        <end position="189"/>
    </location>
</feature>